<dbReference type="GO" id="GO:0051028">
    <property type="term" value="P:mRNA transport"/>
    <property type="evidence" value="ECO:0007669"/>
    <property type="project" value="UniProtKB-UniRule"/>
</dbReference>
<dbReference type="OrthoDB" id="6507044at2759"/>
<dbReference type="InterPro" id="IPR045875">
    <property type="entry name" value="NTF2"/>
</dbReference>
<dbReference type="EMBL" id="JANBPK010000032">
    <property type="protein sequence ID" value="KAJ2936657.1"/>
    <property type="molecule type" value="Genomic_DNA"/>
</dbReference>
<evidence type="ECO:0000256" key="1">
    <source>
        <dbReference type="ARBA" id="ARBA00022490"/>
    </source>
</evidence>
<dbReference type="GO" id="GO:0006606">
    <property type="term" value="P:protein import into nucleus"/>
    <property type="evidence" value="ECO:0007669"/>
    <property type="project" value="UniProtKB-ARBA"/>
</dbReference>
<comment type="subcellular location">
    <subcellularLocation>
        <location evidence="2">Cytoplasm</location>
    </subcellularLocation>
    <subcellularLocation>
        <location evidence="2">Nucleus</location>
    </subcellularLocation>
</comment>
<name>A0A9W8JLL7_9AGAR</name>
<gene>
    <name evidence="4" type="ORF">H1R20_g436</name>
</gene>
<accession>A0A9W8JLL7</accession>
<evidence type="ECO:0000313" key="4">
    <source>
        <dbReference type="EMBL" id="KAJ2936657.1"/>
    </source>
</evidence>
<dbReference type="InterPro" id="IPR018222">
    <property type="entry name" value="Nuclear_transport_factor_2_euk"/>
</dbReference>
<keyword evidence="2" id="KW-0813">Transport</keyword>
<comment type="function">
    <text evidence="2">Has a role in nuclear-cytoplasmic transport of proteins and mRNAs.</text>
</comment>
<dbReference type="GO" id="GO:0005635">
    <property type="term" value="C:nuclear envelope"/>
    <property type="evidence" value="ECO:0007669"/>
    <property type="project" value="UniProtKB-ARBA"/>
</dbReference>
<dbReference type="Proteomes" id="UP001140091">
    <property type="component" value="Unassembled WGS sequence"/>
</dbReference>
<keyword evidence="2" id="KW-0539">Nucleus</keyword>
<dbReference type="InterPro" id="IPR032710">
    <property type="entry name" value="NTF2-like_dom_sf"/>
</dbReference>
<dbReference type="Gene3D" id="3.10.450.50">
    <property type="match status" value="1"/>
</dbReference>
<reference evidence="4" key="1">
    <citation type="submission" date="2022-06" db="EMBL/GenBank/DDBJ databases">
        <title>Genome Sequence of Candolleomyces eurysporus.</title>
        <authorList>
            <person name="Buettner E."/>
        </authorList>
    </citation>
    <scope>NUCLEOTIDE SEQUENCE</scope>
    <source>
        <strain evidence="4">VTCC 930004</strain>
    </source>
</reference>
<protein>
    <recommendedName>
        <fullName evidence="2">NTF2-related export protein</fullName>
    </recommendedName>
</protein>
<dbReference type="PROSITE" id="PS50177">
    <property type="entry name" value="NTF2_DOMAIN"/>
    <property type="match status" value="1"/>
</dbReference>
<dbReference type="FunFam" id="3.10.450.50:FF:000005">
    <property type="entry name" value="Nuclear transport factor 2"/>
    <property type="match status" value="1"/>
</dbReference>
<dbReference type="AlphaFoldDB" id="A0A9W8JLL7"/>
<dbReference type="GO" id="GO:0005737">
    <property type="term" value="C:cytoplasm"/>
    <property type="evidence" value="ECO:0007669"/>
    <property type="project" value="UniProtKB-SubCell"/>
</dbReference>
<evidence type="ECO:0000259" key="3">
    <source>
        <dbReference type="PROSITE" id="PS50177"/>
    </source>
</evidence>
<keyword evidence="1 2" id="KW-0963">Cytoplasm</keyword>
<dbReference type="Pfam" id="PF02136">
    <property type="entry name" value="NTF2"/>
    <property type="match status" value="1"/>
</dbReference>
<sequence length="143" mass="16085">MADINAIGKQFSDFYYNTFDTNRGGLDPLYVRLTILNLKDRDTDNPRSIKRDTSMLTFEGTPILGKAAIIEKLVGLPFQKVQHKVTTIDAQPSSNDGKFILSITGLLLVDDSPNPLQFTQIFQLVPDGASYYVYNDIFRLNYG</sequence>
<feature type="non-terminal residue" evidence="4">
    <location>
        <position position="1"/>
    </location>
</feature>
<dbReference type="InterPro" id="IPR002075">
    <property type="entry name" value="NTF2_dom"/>
</dbReference>
<comment type="caution">
    <text evidence="4">The sequence shown here is derived from an EMBL/GenBank/DDBJ whole genome shotgun (WGS) entry which is preliminary data.</text>
</comment>
<dbReference type="PANTHER" id="PTHR12612">
    <property type="entry name" value="NUCLEAR TRANSPORT FACTOR 2"/>
    <property type="match status" value="1"/>
</dbReference>
<keyword evidence="2" id="KW-0653">Protein transport</keyword>
<keyword evidence="5" id="KW-1185">Reference proteome</keyword>
<organism evidence="4 5">
    <name type="scientific">Candolleomyces eurysporus</name>
    <dbReference type="NCBI Taxonomy" id="2828524"/>
    <lineage>
        <taxon>Eukaryota</taxon>
        <taxon>Fungi</taxon>
        <taxon>Dikarya</taxon>
        <taxon>Basidiomycota</taxon>
        <taxon>Agaricomycotina</taxon>
        <taxon>Agaricomycetes</taxon>
        <taxon>Agaricomycetidae</taxon>
        <taxon>Agaricales</taxon>
        <taxon>Agaricineae</taxon>
        <taxon>Psathyrellaceae</taxon>
        <taxon>Candolleomyces</taxon>
    </lineage>
</organism>
<dbReference type="CDD" id="cd00780">
    <property type="entry name" value="NTF2"/>
    <property type="match status" value="1"/>
</dbReference>
<evidence type="ECO:0000313" key="5">
    <source>
        <dbReference type="Proteomes" id="UP001140091"/>
    </source>
</evidence>
<feature type="domain" description="NTF2" evidence="3">
    <location>
        <begin position="7"/>
        <end position="140"/>
    </location>
</feature>
<dbReference type="SUPFAM" id="SSF54427">
    <property type="entry name" value="NTF2-like"/>
    <property type="match status" value="1"/>
</dbReference>
<proteinExistence type="predicted"/>
<evidence type="ECO:0000256" key="2">
    <source>
        <dbReference type="RuleBase" id="RU369002"/>
    </source>
</evidence>